<keyword evidence="4" id="KW-0648">Protein biosynthesis</keyword>
<reference evidence="4" key="1">
    <citation type="submission" date="2025-08" db="UniProtKB">
        <authorList>
            <consortium name="RefSeq"/>
        </authorList>
    </citation>
    <scope>IDENTIFICATION</scope>
</reference>
<accession>A0A2I4AK05</accession>
<sequence length="416" mass="47540">MTEPGDFSVEPEVSPDPQLQFEDQATVSNEQQEQTQLRRSQRVKTLTEKGREMQEERIQGLQQRFNYNYEKWRTRAKSSKQPLSQSDTLSDDLLKDIIGDVTGLRADVTKVYEELRKLAPPDQVTRRRVDLCVEISNFIVKKAKDQLDRKSEEEQDWPDAGSLFQTTNSKVSFFNTSGKTSEHSSSSSVKHQEAAAEAAASRAVLIVLEEQEREQQEIAILEAEVRKKAVEHEALVKQMLLEREAEEIKLRMQREADEVKLKAQQEEEYAKLQRMLEEKKRKIQHLDKVKDLKAAQARMQVYDQTSVNELHKVDVTNINTEVKGDTHVSFPSLPEQVSPQAIATPTNDGTSDLVKVLASALSASRIPVPEPAVFSGDPIRYSDWKHSFETLIDQKSIPDKEKIFYLRRYLSGQAKS</sequence>
<keyword evidence="4" id="KW-0396">Initiation factor</keyword>
<evidence type="ECO:0000256" key="1">
    <source>
        <dbReference type="SAM" id="Coils"/>
    </source>
</evidence>
<feature type="non-terminal residue" evidence="4">
    <location>
        <position position="416"/>
    </location>
</feature>
<protein>
    <submittedName>
        <fullName evidence="4">Eukaryotic translation initiation factor 3 subunit A</fullName>
    </submittedName>
</protein>
<dbReference type="InParanoid" id="A0A2I4AK05"/>
<dbReference type="AlphaFoldDB" id="A0A2I4AK05"/>
<dbReference type="PANTHER" id="PTHR47331">
    <property type="entry name" value="PHD-TYPE DOMAIN-CONTAINING PROTEIN"/>
    <property type="match status" value="1"/>
</dbReference>
<dbReference type="RefSeq" id="XP_013855845.1">
    <property type="nucleotide sequence ID" value="XM_014000391.1"/>
</dbReference>
<dbReference type="KEGG" id="alim:106511636"/>
<feature type="compositionally biased region" description="Polar residues" evidence="2">
    <location>
        <begin position="21"/>
        <end position="38"/>
    </location>
</feature>
<name>A0A2I4AK05_AUSLI</name>
<proteinExistence type="predicted"/>
<feature type="region of interest" description="Disordered" evidence="2">
    <location>
        <begin position="174"/>
        <end position="193"/>
    </location>
</feature>
<feature type="region of interest" description="Disordered" evidence="2">
    <location>
        <begin position="1"/>
        <end position="42"/>
    </location>
</feature>
<dbReference type="OrthoDB" id="8046937at2759"/>
<dbReference type="PANTHER" id="PTHR47331:SF5">
    <property type="entry name" value="RIBONUCLEASE H"/>
    <property type="match status" value="1"/>
</dbReference>
<keyword evidence="1" id="KW-0175">Coiled coil</keyword>
<evidence type="ECO:0000313" key="4">
    <source>
        <dbReference type="RefSeq" id="XP_013855845.1"/>
    </source>
</evidence>
<dbReference type="Proteomes" id="UP000192220">
    <property type="component" value="Unplaced"/>
</dbReference>
<keyword evidence="3" id="KW-1185">Reference proteome</keyword>
<evidence type="ECO:0000313" key="3">
    <source>
        <dbReference type="Proteomes" id="UP000192220"/>
    </source>
</evidence>
<gene>
    <name evidence="4" type="primary">LOC106511636</name>
</gene>
<feature type="compositionally biased region" description="Low complexity" evidence="2">
    <location>
        <begin position="177"/>
        <end position="188"/>
    </location>
</feature>
<feature type="coiled-coil region" evidence="1">
    <location>
        <begin position="211"/>
        <end position="289"/>
    </location>
</feature>
<dbReference type="GeneID" id="106511636"/>
<evidence type="ECO:0000256" key="2">
    <source>
        <dbReference type="SAM" id="MobiDB-lite"/>
    </source>
</evidence>
<organism evidence="3 4">
    <name type="scientific">Austrofundulus limnaeus</name>
    <name type="common">Annual killifish</name>
    <dbReference type="NCBI Taxonomy" id="52670"/>
    <lineage>
        <taxon>Eukaryota</taxon>
        <taxon>Metazoa</taxon>
        <taxon>Chordata</taxon>
        <taxon>Craniata</taxon>
        <taxon>Vertebrata</taxon>
        <taxon>Euteleostomi</taxon>
        <taxon>Actinopterygii</taxon>
        <taxon>Neopterygii</taxon>
        <taxon>Teleostei</taxon>
        <taxon>Neoteleostei</taxon>
        <taxon>Acanthomorphata</taxon>
        <taxon>Ovalentaria</taxon>
        <taxon>Atherinomorphae</taxon>
        <taxon>Cyprinodontiformes</taxon>
        <taxon>Rivulidae</taxon>
        <taxon>Austrofundulus</taxon>
    </lineage>
</organism>